<evidence type="ECO:0000313" key="2">
    <source>
        <dbReference type="EMBL" id="PKV92721.1"/>
    </source>
</evidence>
<dbReference type="PANTHER" id="PTHR37811">
    <property type="entry name" value="BLL5343 PROTEIN"/>
    <property type="match status" value="1"/>
</dbReference>
<keyword evidence="2" id="KW-0560">Oxidoreductase</keyword>
<name>A0A2N3WFT0_9PSEU</name>
<dbReference type="InterPro" id="IPR007138">
    <property type="entry name" value="ABM_dom"/>
</dbReference>
<evidence type="ECO:0000259" key="1">
    <source>
        <dbReference type="Pfam" id="PF03992"/>
    </source>
</evidence>
<proteinExistence type="predicted"/>
<dbReference type="PANTHER" id="PTHR37811:SF2">
    <property type="entry name" value="ABM DOMAIN-CONTAINING PROTEIN"/>
    <property type="match status" value="1"/>
</dbReference>
<evidence type="ECO:0000313" key="3">
    <source>
        <dbReference type="Proteomes" id="UP000233750"/>
    </source>
</evidence>
<keyword evidence="3" id="KW-1185">Reference proteome</keyword>
<organism evidence="2 3">
    <name type="scientific">Amycolatopsis echigonensis</name>
    <dbReference type="NCBI Taxonomy" id="2576905"/>
    <lineage>
        <taxon>Bacteria</taxon>
        <taxon>Bacillati</taxon>
        <taxon>Actinomycetota</taxon>
        <taxon>Actinomycetes</taxon>
        <taxon>Pseudonocardiales</taxon>
        <taxon>Pseudonocardiaceae</taxon>
        <taxon>Amycolatopsis</taxon>
    </lineage>
</organism>
<dbReference type="InterPro" id="IPR052936">
    <property type="entry name" value="Jasmonate_Hydroxylase-like"/>
</dbReference>
<dbReference type="SUPFAM" id="SSF54909">
    <property type="entry name" value="Dimeric alpha+beta barrel"/>
    <property type="match status" value="1"/>
</dbReference>
<reference evidence="2 3" key="1">
    <citation type="submission" date="2017-12" db="EMBL/GenBank/DDBJ databases">
        <title>Sequencing the genomes of 1000 Actinobacteria strains.</title>
        <authorList>
            <person name="Klenk H.-P."/>
        </authorList>
    </citation>
    <scope>NUCLEOTIDE SEQUENCE [LARGE SCALE GENOMIC DNA]</scope>
    <source>
        <strain evidence="2 3">DSM 45165</strain>
    </source>
</reference>
<sequence>MELPEPPYYAVIFTSLRTDGDRGYAERAAYLSDLAAKQPGYLGQNSVRDESGLGITVSYWQDEDSIAAWRTNLEHAETRNHGRAEWYRSFDVQVSRVERAYRFERP</sequence>
<comment type="caution">
    <text evidence="2">The sequence shown here is derived from an EMBL/GenBank/DDBJ whole genome shotgun (WGS) entry which is preliminary data.</text>
</comment>
<dbReference type="Pfam" id="PF03992">
    <property type="entry name" value="ABM"/>
    <property type="match status" value="1"/>
</dbReference>
<feature type="domain" description="ABM" evidence="1">
    <location>
        <begin position="8"/>
        <end position="78"/>
    </location>
</feature>
<dbReference type="GO" id="GO:0004497">
    <property type="term" value="F:monooxygenase activity"/>
    <property type="evidence" value="ECO:0007669"/>
    <property type="project" value="UniProtKB-KW"/>
</dbReference>
<dbReference type="EMBL" id="PJMY01000003">
    <property type="protein sequence ID" value="PKV92721.1"/>
    <property type="molecule type" value="Genomic_DNA"/>
</dbReference>
<gene>
    <name evidence="2" type="ORF">ATK30_3548</name>
</gene>
<dbReference type="AlphaFoldDB" id="A0A2N3WFT0"/>
<dbReference type="Proteomes" id="UP000233750">
    <property type="component" value="Unassembled WGS sequence"/>
</dbReference>
<dbReference type="InterPro" id="IPR011008">
    <property type="entry name" value="Dimeric_a/b-barrel"/>
</dbReference>
<accession>A0A2N3WFT0</accession>
<dbReference type="RefSeq" id="WP_101436479.1">
    <property type="nucleotide sequence ID" value="NZ_PJMY01000003.1"/>
</dbReference>
<dbReference type="Gene3D" id="3.30.70.100">
    <property type="match status" value="1"/>
</dbReference>
<protein>
    <submittedName>
        <fullName evidence="2">Heme-degrading monooxygenase HmoA</fullName>
    </submittedName>
</protein>
<dbReference type="OrthoDB" id="9797060at2"/>
<keyword evidence="2" id="KW-0503">Monooxygenase</keyword>